<dbReference type="Pfam" id="PF00874">
    <property type="entry name" value="PRD"/>
    <property type="match status" value="1"/>
</dbReference>
<comment type="caution">
    <text evidence="2">The sequence shown here is derived from an EMBL/GenBank/DDBJ whole genome shotgun (WGS) entry which is preliminary data.</text>
</comment>
<dbReference type="InterPro" id="IPR036634">
    <property type="entry name" value="PRD_sf"/>
</dbReference>
<sequence length="113" mass="13280">MSDLRERLDILFSTSTITPSAMKLCEATIEKFIHSENEKDYRKLITHLAMAITRVEREEELTAPPEEIMQEIRQSSHFPQAVEHVKWIESQTDIVLPDEERQYLIMHFVNASH</sequence>
<gene>
    <name evidence="2" type="ORF">ACE3NQ_11610</name>
</gene>
<keyword evidence="3" id="KW-1185">Reference proteome</keyword>
<feature type="domain" description="PRD" evidence="1">
    <location>
        <begin position="9"/>
        <end position="113"/>
    </location>
</feature>
<dbReference type="RefSeq" id="WP_375525346.1">
    <property type="nucleotide sequence ID" value="NZ_JBHILM010000011.1"/>
</dbReference>
<accession>A0ABV5B792</accession>
<evidence type="ECO:0000313" key="3">
    <source>
        <dbReference type="Proteomes" id="UP001580407"/>
    </source>
</evidence>
<dbReference type="SUPFAM" id="SSF63520">
    <property type="entry name" value="PTS-regulatory domain, PRD"/>
    <property type="match status" value="1"/>
</dbReference>
<dbReference type="EMBL" id="JBHILM010000011">
    <property type="protein sequence ID" value="MFB5681560.1"/>
    <property type="molecule type" value="Genomic_DNA"/>
</dbReference>
<name>A0ABV5B792_9BACL</name>
<proteinExistence type="predicted"/>
<organism evidence="2 3">
    <name type="scientific">Paenibacillus terreus</name>
    <dbReference type="NCBI Taxonomy" id="1387834"/>
    <lineage>
        <taxon>Bacteria</taxon>
        <taxon>Bacillati</taxon>
        <taxon>Bacillota</taxon>
        <taxon>Bacilli</taxon>
        <taxon>Bacillales</taxon>
        <taxon>Paenibacillaceae</taxon>
        <taxon>Paenibacillus</taxon>
    </lineage>
</organism>
<reference evidence="2 3" key="1">
    <citation type="submission" date="2024-09" db="EMBL/GenBank/DDBJ databases">
        <authorList>
            <person name="Ruan L."/>
        </authorList>
    </citation>
    <scope>NUCLEOTIDE SEQUENCE [LARGE SCALE GENOMIC DNA]</scope>
    <source>
        <strain evidence="2 3">D33</strain>
    </source>
</reference>
<protein>
    <submittedName>
        <fullName evidence="2">PRD domain-containing protein</fullName>
    </submittedName>
</protein>
<dbReference type="Gene3D" id="1.10.1790.10">
    <property type="entry name" value="PRD domain"/>
    <property type="match status" value="1"/>
</dbReference>
<evidence type="ECO:0000259" key="1">
    <source>
        <dbReference type="PROSITE" id="PS51372"/>
    </source>
</evidence>
<evidence type="ECO:0000313" key="2">
    <source>
        <dbReference type="EMBL" id="MFB5681560.1"/>
    </source>
</evidence>
<dbReference type="PROSITE" id="PS51372">
    <property type="entry name" value="PRD_2"/>
    <property type="match status" value="1"/>
</dbReference>
<dbReference type="InterPro" id="IPR011608">
    <property type="entry name" value="PRD"/>
</dbReference>
<dbReference type="Proteomes" id="UP001580407">
    <property type="component" value="Unassembled WGS sequence"/>
</dbReference>